<dbReference type="Pfam" id="PF01638">
    <property type="entry name" value="HxlR"/>
    <property type="match status" value="1"/>
</dbReference>
<organism evidence="5 6">
    <name type="scientific">Mesorhizobium mediterraneum</name>
    <dbReference type="NCBI Taxonomy" id="43617"/>
    <lineage>
        <taxon>Bacteria</taxon>
        <taxon>Pseudomonadati</taxon>
        <taxon>Pseudomonadota</taxon>
        <taxon>Alphaproteobacteria</taxon>
        <taxon>Hyphomicrobiales</taxon>
        <taxon>Phyllobacteriaceae</taxon>
        <taxon>Mesorhizobium</taxon>
    </lineage>
</organism>
<evidence type="ECO:0000313" key="5">
    <source>
        <dbReference type="EMBL" id="PAQ00130.1"/>
    </source>
</evidence>
<dbReference type="PANTHER" id="PTHR33204:SF29">
    <property type="entry name" value="TRANSCRIPTIONAL REGULATOR"/>
    <property type="match status" value="1"/>
</dbReference>
<evidence type="ECO:0000313" key="6">
    <source>
        <dbReference type="Proteomes" id="UP000216215"/>
    </source>
</evidence>
<dbReference type="Gene3D" id="1.10.10.10">
    <property type="entry name" value="Winged helix-like DNA-binding domain superfamily/Winged helix DNA-binding domain"/>
    <property type="match status" value="1"/>
</dbReference>
<evidence type="ECO:0000256" key="3">
    <source>
        <dbReference type="ARBA" id="ARBA00023163"/>
    </source>
</evidence>
<dbReference type="EMBL" id="NPKI01000026">
    <property type="protein sequence ID" value="PAQ00130.1"/>
    <property type="molecule type" value="Genomic_DNA"/>
</dbReference>
<dbReference type="InterPro" id="IPR036390">
    <property type="entry name" value="WH_DNA-bd_sf"/>
</dbReference>
<dbReference type="Proteomes" id="UP000216215">
    <property type="component" value="Unassembled WGS sequence"/>
</dbReference>
<protein>
    <submittedName>
        <fullName evidence="5">Transcriptional regulator</fullName>
    </submittedName>
</protein>
<dbReference type="GO" id="GO:0003677">
    <property type="term" value="F:DNA binding"/>
    <property type="evidence" value="ECO:0007669"/>
    <property type="project" value="UniProtKB-KW"/>
</dbReference>
<keyword evidence="1" id="KW-0805">Transcription regulation</keyword>
<feature type="domain" description="HTH hxlR-type" evidence="4">
    <location>
        <begin position="12"/>
        <end position="111"/>
    </location>
</feature>
<dbReference type="RefSeq" id="WP_095486262.1">
    <property type="nucleotide sequence ID" value="NZ_CP088151.1"/>
</dbReference>
<name>A0AB36R5R8_9HYPH</name>
<dbReference type="InterPro" id="IPR002577">
    <property type="entry name" value="HTH_HxlR"/>
</dbReference>
<reference evidence="6" key="1">
    <citation type="submission" date="2017-08" db="EMBL/GenBank/DDBJ databases">
        <title>Mesorhizobium wenxinae sp. nov., a novel rhizobial species isolated from root nodules of chickpea (Cicer arietinum L.).</title>
        <authorList>
            <person name="Zhang J."/>
        </authorList>
    </citation>
    <scope>NUCLEOTIDE SEQUENCE [LARGE SCALE GENOMIC DNA]</scope>
    <source>
        <strain evidence="6">USDA 3392</strain>
    </source>
</reference>
<dbReference type="PANTHER" id="PTHR33204">
    <property type="entry name" value="TRANSCRIPTIONAL REGULATOR, MARR FAMILY"/>
    <property type="match status" value="1"/>
</dbReference>
<proteinExistence type="predicted"/>
<keyword evidence="2" id="KW-0238">DNA-binding</keyword>
<evidence type="ECO:0000256" key="1">
    <source>
        <dbReference type="ARBA" id="ARBA00023015"/>
    </source>
</evidence>
<keyword evidence="6" id="KW-1185">Reference proteome</keyword>
<evidence type="ECO:0000256" key="2">
    <source>
        <dbReference type="ARBA" id="ARBA00023125"/>
    </source>
</evidence>
<dbReference type="AlphaFoldDB" id="A0AB36R5R8"/>
<dbReference type="PROSITE" id="PS51118">
    <property type="entry name" value="HTH_HXLR"/>
    <property type="match status" value="1"/>
</dbReference>
<keyword evidence="3" id="KW-0804">Transcription</keyword>
<accession>A0AB36R5R8</accession>
<comment type="caution">
    <text evidence="5">The sequence shown here is derived from an EMBL/GenBank/DDBJ whole genome shotgun (WGS) entry which is preliminary data.</text>
</comment>
<dbReference type="SUPFAM" id="SSF46785">
    <property type="entry name" value="Winged helix' DNA-binding domain"/>
    <property type="match status" value="1"/>
</dbReference>
<sequence length="127" mass="14587">MKVKHYVDVPGCPVEVTLDLIDGRWKGVVLFHLLDAGCLRFNELHRRVPGITARLLTKQLRDLEEADLVSRTVYAVVPPRVEYRVSEEGESLRPIVEMLSKWGEARLERQRTKQAATHARRTVSRNS</sequence>
<dbReference type="InterPro" id="IPR036388">
    <property type="entry name" value="WH-like_DNA-bd_sf"/>
</dbReference>
<evidence type="ECO:0000259" key="4">
    <source>
        <dbReference type="PROSITE" id="PS51118"/>
    </source>
</evidence>
<gene>
    <name evidence="5" type="ORF">CIT25_20025</name>
</gene>